<keyword evidence="1" id="KW-0472">Membrane</keyword>
<reference evidence="2 3" key="1">
    <citation type="submission" date="2020-02" db="EMBL/GenBank/DDBJ databases">
        <title>Draft genome sequence of Lactococcus sp. Hs30E4-3.</title>
        <authorList>
            <person name="Noda S."/>
            <person name="Yuki M."/>
            <person name="Ohkuma M."/>
        </authorList>
    </citation>
    <scope>NUCLEOTIDE SEQUENCE [LARGE SCALE GENOMIC DNA]</scope>
    <source>
        <strain evidence="2 3">Hs30E4-3</strain>
    </source>
</reference>
<protein>
    <submittedName>
        <fullName evidence="2">Membrane protein</fullName>
    </submittedName>
</protein>
<sequence length="208" mass="23827">MKDKIHFFITILWSIAAGASLTILAAIPLFHSLVGVFKLSESTFLSKEIILHNFDVLMTYLLNPFVKKLVMPDFPSSADGLKHFVDVKHLFILAFVVTVVLLFPTILFVKKKLYLQFYQTLKICLLMPILVGIIALFGGFDSIFISFHKLFFRDSTWLFDPATDPVIDILPENFFMLCFIVFGAIYLAFWGILYVKSKLHFDALSQEK</sequence>
<dbReference type="AlphaFoldDB" id="A0A6A0BE06"/>
<dbReference type="RefSeq" id="WP_172208734.1">
    <property type="nucleotide sequence ID" value="NZ_BLLI01000029.1"/>
</dbReference>
<evidence type="ECO:0000256" key="1">
    <source>
        <dbReference type="SAM" id="Phobius"/>
    </source>
</evidence>
<evidence type="ECO:0000313" key="2">
    <source>
        <dbReference type="EMBL" id="GFH42578.1"/>
    </source>
</evidence>
<keyword evidence="1" id="KW-1133">Transmembrane helix</keyword>
<accession>A0A6A0BE06</accession>
<comment type="caution">
    <text evidence="2">The sequence shown here is derived from an EMBL/GenBank/DDBJ whole genome shotgun (WGS) entry which is preliminary data.</text>
</comment>
<keyword evidence="1" id="KW-0812">Transmembrane</keyword>
<organism evidence="2 3">
    <name type="scientific">Pseudolactococcus hodotermopsidis</name>
    <dbReference type="NCBI Taxonomy" id="2709157"/>
    <lineage>
        <taxon>Bacteria</taxon>
        <taxon>Bacillati</taxon>
        <taxon>Bacillota</taxon>
        <taxon>Bacilli</taxon>
        <taxon>Lactobacillales</taxon>
        <taxon>Streptococcaceae</taxon>
        <taxon>Pseudolactococcus</taxon>
    </lineage>
</organism>
<feature type="transmembrane region" description="Helical" evidence="1">
    <location>
        <begin position="90"/>
        <end position="109"/>
    </location>
</feature>
<feature type="transmembrane region" description="Helical" evidence="1">
    <location>
        <begin position="174"/>
        <end position="195"/>
    </location>
</feature>
<dbReference type="InterPro" id="IPR010178">
    <property type="entry name" value="Lit"/>
</dbReference>
<dbReference type="Proteomes" id="UP000480303">
    <property type="component" value="Unassembled WGS sequence"/>
</dbReference>
<proteinExistence type="predicted"/>
<gene>
    <name evidence="2" type="primary">ylfI</name>
    <name evidence="2" type="ORF">Hs30E_11290</name>
</gene>
<evidence type="ECO:0000313" key="3">
    <source>
        <dbReference type="Proteomes" id="UP000480303"/>
    </source>
</evidence>
<dbReference type="NCBIfam" id="TIGR01906">
    <property type="entry name" value="integ_TIGR01906"/>
    <property type="match status" value="1"/>
</dbReference>
<keyword evidence="3" id="KW-1185">Reference proteome</keyword>
<dbReference type="EMBL" id="BLLI01000029">
    <property type="protein sequence ID" value="GFH42578.1"/>
    <property type="molecule type" value="Genomic_DNA"/>
</dbReference>
<name>A0A6A0BE06_9LACT</name>
<feature type="transmembrane region" description="Helical" evidence="1">
    <location>
        <begin position="121"/>
        <end position="147"/>
    </location>
</feature>
<feature type="transmembrane region" description="Helical" evidence="1">
    <location>
        <begin position="7"/>
        <end position="30"/>
    </location>
</feature>
<dbReference type="Pfam" id="PF07314">
    <property type="entry name" value="Lit"/>
    <property type="match status" value="1"/>
</dbReference>